<keyword evidence="4" id="KW-1185">Reference proteome</keyword>
<dbReference type="PANTHER" id="PTHR37696:SF1">
    <property type="entry name" value="ADENYLOSUCCINATE SYNTHETASE-RELATED"/>
    <property type="match status" value="1"/>
</dbReference>
<dbReference type="EMBL" id="CM000882">
    <property type="protein sequence ID" value="KQJ99377.1"/>
    <property type="molecule type" value="Genomic_DNA"/>
</dbReference>
<name>I1I9H9_BRADI</name>
<protein>
    <submittedName>
        <fullName evidence="2 3">Uncharacterized protein</fullName>
    </submittedName>
</protein>
<reference evidence="2 3" key="1">
    <citation type="journal article" date="2010" name="Nature">
        <title>Genome sequencing and analysis of the model grass Brachypodium distachyon.</title>
        <authorList>
            <consortium name="International Brachypodium Initiative"/>
        </authorList>
    </citation>
    <scope>NUCLEOTIDE SEQUENCE [LARGE SCALE GENOMIC DNA]</scope>
    <source>
        <strain evidence="2 3">Bd21</strain>
    </source>
</reference>
<dbReference type="EnsemblPlants" id="KQJ99377">
    <property type="protein sequence ID" value="KQJ99377"/>
    <property type="gene ID" value="BRADI_3g42925v3"/>
</dbReference>
<accession>I1I9H9</accession>
<feature type="region of interest" description="Disordered" evidence="1">
    <location>
        <begin position="59"/>
        <end position="79"/>
    </location>
</feature>
<dbReference type="Gramene" id="KQJ99377">
    <property type="protein sequence ID" value="KQJ99377"/>
    <property type="gene ID" value="BRADI_3g42925v3"/>
</dbReference>
<reference evidence="3" key="3">
    <citation type="submission" date="2018-08" db="UniProtKB">
        <authorList>
            <consortium name="EnsemblPlants"/>
        </authorList>
    </citation>
    <scope>IDENTIFICATION</scope>
    <source>
        <strain evidence="3">cv. Bd21</strain>
    </source>
</reference>
<dbReference type="PANTHER" id="PTHR37696">
    <property type="entry name" value="ADENYLOSUCCINATE SYNTHETASE-RELATED"/>
    <property type="match status" value="1"/>
</dbReference>
<dbReference type="InParanoid" id="I1I9H9"/>
<reference evidence="2" key="2">
    <citation type="submission" date="2017-06" db="EMBL/GenBank/DDBJ databases">
        <title>WGS assembly of Brachypodium distachyon.</title>
        <authorList>
            <consortium name="The International Brachypodium Initiative"/>
            <person name="Lucas S."/>
            <person name="Harmon-Smith M."/>
            <person name="Lail K."/>
            <person name="Tice H."/>
            <person name="Grimwood J."/>
            <person name="Bruce D."/>
            <person name="Barry K."/>
            <person name="Shu S."/>
            <person name="Lindquist E."/>
            <person name="Wang M."/>
            <person name="Pitluck S."/>
            <person name="Vogel J.P."/>
            <person name="Garvin D.F."/>
            <person name="Mockler T.C."/>
            <person name="Schmutz J."/>
            <person name="Rokhsar D."/>
            <person name="Bevan M.W."/>
        </authorList>
    </citation>
    <scope>NUCLEOTIDE SEQUENCE</scope>
    <source>
        <strain evidence="2">Bd21</strain>
    </source>
</reference>
<sequence>MARMDPRAERVVRRTAMVGAVTAAYLLLTADYGPNYPNPVKKVMESSALPFKDLMFRSGQDARLKEEHEDSESPDGTTK</sequence>
<dbReference type="Proteomes" id="UP000008810">
    <property type="component" value="Chromosome 3"/>
</dbReference>
<gene>
    <name evidence="2" type="ORF">BRADI_3g42925v3</name>
</gene>
<evidence type="ECO:0000313" key="3">
    <source>
        <dbReference type="EnsemblPlants" id="KQJ99377"/>
    </source>
</evidence>
<dbReference type="OrthoDB" id="1635687at2759"/>
<dbReference type="eggNOG" id="ENOG502S8P1">
    <property type="taxonomic scope" value="Eukaryota"/>
</dbReference>
<organism evidence="2">
    <name type="scientific">Brachypodium distachyon</name>
    <name type="common">Purple false brome</name>
    <name type="synonym">Trachynia distachya</name>
    <dbReference type="NCBI Taxonomy" id="15368"/>
    <lineage>
        <taxon>Eukaryota</taxon>
        <taxon>Viridiplantae</taxon>
        <taxon>Streptophyta</taxon>
        <taxon>Embryophyta</taxon>
        <taxon>Tracheophyta</taxon>
        <taxon>Spermatophyta</taxon>
        <taxon>Magnoliopsida</taxon>
        <taxon>Liliopsida</taxon>
        <taxon>Poales</taxon>
        <taxon>Poaceae</taxon>
        <taxon>BOP clade</taxon>
        <taxon>Pooideae</taxon>
        <taxon>Stipodae</taxon>
        <taxon>Brachypodieae</taxon>
        <taxon>Brachypodium</taxon>
    </lineage>
</organism>
<evidence type="ECO:0000313" key="4">
    <source>
        <dbReference type="Proteomes" id="UP000008810"/>
    </source>
</evidence>
<evidence type="ECO:0000256" key="1">
    <source>
        <dbReference type="SAM" id="MobiDB-lite"/>
    </source>
</evidence>
<evidence type="ECO:0000313" key="2">
    <source>
        <dbReference type="EMBL" id="KQJ99377.1"/>
    </source>
</evidence>
<proteinExistence type="predicted"/>
<dbReference type="HOGENOM" id="CLU_198540_0_0_1"/>
<dbReference type="AlphaFoldDB" id="I1I9H9"/>